<dbReference type="PANTHER" id="PTHR21357:SF4">
    <property type="entry name" value="FAM172 FAMILY PROTEIN HOMOLOG CG10038"/>
    <property type="match status" value="1"/>
</dbReference>
<proteinExistence type="predicted"/>
<accession>A0ABM1E911</accession>
<name>A0ABM1E911_PRICU</name>
<feature type="domain" description="Arb2" evidence="1">
    <location>
        <begin position="224"/>
        <end position="318"/>
    </location>
</feature>
<feature type="domain" description="Arb2" evidence="1">
    <location>
        <begin position="323"/>
        <end position="414"/>
    </location>
</feature>
<dbReference type="RefSeq" id="XP_014668682.1">
    <property type="nucleotide sequence ID" value="XM_014813196.1"/>
</dbReference>
<dbReference type="InterPro" id="IPR053858">
    <property type="entry name" value="Arb2_dom"/>
</dbReference>
<sequence length="465" mass="51429">MRDDVRVCRSDLCNSIAFATGSRDNLADESHGKLAPRPLMAQPVASAPVACLSSAPQFSAAPPASAPIAAPEMDFPDTIEGFGYHYDADGKLAKIDGGGAFEFKVSASPSYNQKRYEALADLVAEYVQKLLEDEFNFTRLVIPIDGTRDERASYVYASRDAMTKHKLLLIIPGSGQVLPGMWARSLAINKNLDEGTQLPYIRRAVQEGYGIICLNPNGRPVKLVAEYVQKLLEDEFNFTRLVIPIDGKRDERASYVYASRDAMTKHKLLLIIPGSGQVLPGMWARSLAINKNLDEGTQLPYIRRAVQEGYGIICLNPNGRPVKVSGSPEEHLLYVWDHVVERCRAKHVAIVAHSYGGVATVHLVLHRWKAVKKKVFAIALTDSVHSFKVNPAPKKQMTWLETVGKNWVRDTQPVNTPLPLKNGEKDFPTFSTGTPVHEEASAAVLKYVFELFAQRYKTVAADAKK</sequence>
<dbReference type="Proteomes" id="UP000695022">
    <property type="component" value="Unplaced"/>
</dbReference>
<dbReference type="GeneID" id="106809953"/>
<protein>
    <submittedName>
        <fullName evidence="3">Protein FAM172A-like</fullName>
    </submittedName>
</protein>
<dbReference type="Pfam" id="PF22749">
    <property type="entry name" value="Arb2"/>
    <property type="match status" value="3"/>
</dbReference>
<dbReference type="InterPro" id="IPR029058">
    <property type="entry name" value="AB_hydrolase_fold"/>
</dbReference>
<reference evidence="3" key="1">
    <citation type="submission" date="2025-08" db="UniProtKB">
        <authorList>
            <consortium name="RefSeq"/>
        </authorList>
    </citation>
    <scope>IDENTIFICATION</scope>
</reference>
<evidence type="ECO:0000259" key="1">
    <source>
        <dbReference type="Pfam" id="PF22749"/>
    </source>
</evidence>
<gene>
    <name evidence="3" type="primary">LOC106809953</name>
</gene>
<dbReference type="Gene3D" id="3.40.50.1820">
    <property type="entry name" value="alpha/beta hydrolase"/>
    <property type="match status" value="1"/>
</dbReference>
<dbReference type="InterPro" id="IPR048263">
    <property type="entry name" value="Arb2"/>
</dbReference>
<evidence type="ECO:0000313" key="2">
    <source>
        <dbReference type="Proteomes" id="UP000695022"/>
    </source>
</evidence>
<organism evidence="2 3">
    <name type="scientific">Priapulus caudatus</name>
    <name type="common">Priapulid worm</name>
    <dbReference type="NCBI Taxonomy" id="37621"/>
    <lineage>
        <taxon>Eukaryota</taxon>
        <taxon>Metazoa</taxon>
        <taxon>Ecdysozoa</taxon>
        <taxon>Scalidophora</taxon>
        <taxon>Priapulida</taxon>
        <taxon>Priapulimorpha</taxon>
        <taxon>Priapulimorphida</taxon>
        <taxon>Priapulidae</taxon>
        <taxon>Priapulus</taxon>
    </lineage>
</organism>
<dbReference type="SUPFAM" id="SSF53474">
    <property type="entry name" value="alpha/beta-Hydrolases"/>
    <property type="match status" value="1"/>
</dbReference>
<feature type="domain" description="Arb2" evidence="1">
    <location>
        <begin position="75"/>
        <end position="217"/>
    </location>
</feature>
<keyword evidence="2" id="KW-1185">Reference proteome</keyword>
<evidence type="ECO:0000313" key="3">
    <source>
        <dbReference type="RefSeq" id="XP_014668682.1"/>
    </source>
</evidence>
<dbReference type="PANTHER" id="PTHR21357">
    <property type="entry name" value="FAM172 FAMILY PROTEIN HOMOLOG CG10038"/>
    <property type="match status" value="1"/>
</dbReference>